<keyword evidence="2" id="KW-1185">Reference proteome</keyword>
<sequence>MRFQKRSPEVAPTDEGELQTWLQDLVDGETTARRLRKRLDESGERPEATCEVCDGAATGKIYFGLDGHLHGRRVTA</sequence>
<proteinExistence type="predicted"/>
<name>I4F1Q4_MODI5</name>
<dbReference type="EMBL" id="FO203431">
    <property type="protein sequence ID" value="CCH89567.1"/>
    <property type="molecule type" value="Genomic_DNA"/>
</dbReference>
<accession>I4F1Q4</accession>
<dbReference type="HOGENOM" id="CLU_2650488_0_0_11"/>
<dbReference type="KEGG" id="mmar:MODMU_4170"/>
<gene>
    <name evidence="1" type="ordered locus">MODMU_4170</name>
</gene>
<dbReference type="Proteomes" id="UP000006461">
    <property type="component" value="Chromosome"/>
</dbReference>
<organism evidence="1 2">
    <name type="scientific">Modestobacter italicus (strain DSM 44449 / CECT 9708 / BC 501)</name>
    <dbReference type="NCBI Taxonomy" id="2732864"/>
    <lineage>
        <taxon>Bacteria</taxon>
        <taxon>Bacillati</taxon>
        <taxon>Actinomycetota</taxon>
        <taxon>Actinomycetes</taxon>
        <taxon>Geodermatophilales</taxon>
        <taxon>Geodermatophilaceae</taxon>
        <taxon>Modestobacter</taxon>
    </lineage>
</organism>
<dbReference type="OrthoDB" id="5191631at2"/>
<reference evidence="1 2" key="1">
    <citation type="journal article" date="2012" name="J. Bacteriol.">
        <title>Genome Sequence of Radiation-Resistant Modestobacter marinus Strain BC501, a Representative Actinobacterium That Thrives on Calcareous Stone Surfaces.</title>
        <authorList>
            <person name="Normand P."/>
            <person name="Gury J."/>
            <person name="Pujic P."/>
            <person name="Chouaia B."/>
            <person name="Crotti E."/>
            <person name="Brusetti L."/>
            <person name="Daffonchio D."/>
            <person name="Vacherie B."/>
            <person name="Barbe V."/>
            <person name="Medigue C."/>
            <person name="Calteau A."/>
            <person name="Ghodhbane-Gtari F."/>
            <person name="Essoussi I."/>
            <person name="Nouioui I."/>
            <person name="Abbassi-Ghozzi I."/>
            <person name="Gtari M."/>
        </authorList>
    </citation>
    <scope>NUCLEOTIDE SEQUENCE [LARGE SCALE GENOMIC DNA]</scope>
    <source>
        <strain evidence="2">BC 501</strain>
    </source>
</reference>
<protein>
    <submittedName>
        <fullName evidence="1">Uncharacterized protein</fullName>
    </submittedName>
</protein>
<evidence type="ECO:0000313" key="2">
    <source>
        <dbReference type="Proteomes" id="UP000006461"/>
    </source>
</evidence>
<evidence type="ECO:0000313" key="1">
    <source>
        <dbReference type="EMBL" id="CCH89567.1"/>
    </source>
</evidence>
<dbReference type="AlphaFoldDB" id="I4F1Q4"/>